<dbReference type="Proteomes" id="UP000221734">
    <property type="component" value="Chromosome Kuenenia_stuttgartiensis_MBR1"/>
</dbReference>
<evidence type="ECO:0000259" key="1">
    <source>
        <dbReference type="Pfam" id="PF00685"/>
    </source>
</evidence>
<dbReference type="OrthoDB" id="9804504at2"/>
<accession>A0A2C9CFI2</accession>
<name>A0A2C9CFI2_KUEST</name>
<dbReference type="Pfam" id="PF00685">
    <property type="entry name" value="Sulfotransfer_1"/>
    <property type="match status" value="1"/>
</dbReference>
<organism evidence="2 3">
    <name type="scientific">Kuenenia stuttgartiensis</name>
    <dbReference type="NCBI Taxonomy" id="174633"/>
    <lineage>
        <taxon>Bacteria</taxon>
        <taxon>Pseudomonadati</taxon>
        <taxon>Planctomycetota</taxon>
        <taxon>Candidatus Brocadiia</taxon>
        <taxon>Candidatus Brocadiales</taxon>
        <taxon>Candidatus Brocadiaceae</taxon>
        <taxon>Candidatus Kuenenia</taxon>
    </lineage>
</organism>
<evidence type="ECO:0000313" key="2">
    <source>
        <dbReference type="EMBL" id="SOH04472.1"/>
    </source>
</evidence>
<evidence type="ECO:0000313" key="3">
    <source>
        <dbReference type="Proteomes" id="UP000221734"/>
    </source>
</evidence>
<gene>
    <name evidence="2" type="ORF">KSMBR1_1974</name>
</gene>
<feature type="domain" description="Sulfotransferase" evidence="1">
    <location>
        <begin position="12"/>
        <end position="88"/>
    </location>
</feature>
<dbReference type="SUPFAM" id="SSF52540">
    <property type="entry name" value="P-loop containing nucleoside triphosphate hydrolases"/>
    <property type="match status" value="1"/>
</dbReference>
<dbReference type="InterPro" id="IPR027417">
    <property type="entry name" value="P-loop_NTPase"/>
</dbReference>
<dbReference type="InterPro" id="IPR000863">
    <property type="entry name" value="Sulfotransferase_dom"/>
</dbReference>
<dbReference type="Gene3D" id="3.40.50.300">
    <property type="entry name" value="P-loop containing nucleotide triphosphate hydrolases"/>
    <property type="match status" value="1"/>
</dbReference>
<proteinExistence type="predicted"/>
<keyword evidence="3" id="KW-1185">Reference proteome</keyword>
<dbReference type="RefSeq" id="WP_099325188.1">
    <property type="nucleotide sequence ID" value="NZ_LT934425.1"/>
</dbReference>
<protein>
    <recommendedName>
        <fullName evidence="1">Sulfotransferase domain-containing protein</fullName>
    </recommendedName>
</protein>
<dbReference type="EMBL" id="LT934425">
    <property type="protein sequence ID" value="SOH04472.1"/>
    <property type="molecule type" value="Genomic_DNA"/>
</dbReference>
<reference evidence="3" key="1">
    <citation type="submission" date="2017-10" db="EMBL/GenBank/DDBJ databases">
        <authorList>
            <person name="Frank J."/>
        </authorList>
    </citation>
    <scope>NUCLEOTIDE SEQUENCE [LARGE SCALE GENOMIC DNA]</scope>
</reference>
<dbReference type="GO" id="GO:0008146">
    <property type="term" value="F:sulfotransferase activity"/>
    <property type="evidence" value="ECO:0007669"/>
    <property type="project" value="InterPro"/>
</dbReference>
<dbReference type="AlphaFoldDB" id="A0A2C9CFI2"/>
<dbReference type="KEGG" id="kst:KSMBR1_1974"/>
<sequence length="113" mass="12996">MTRLEAWFHTVNAYKVRYEELYSNPVETLKGIEEDRISEIVAKNSFSKKAGQIPGEEAKDSPARKGIVGDWKNYFDAECVSTFKAAYNGRWNKLLIELGYENSKNLQNNKITE</sequence>